<dbReference type="PaxDb" id="7159-AAEL018242-PA"/>
<dbReference type="VEuPathDB" id="VectorBase:AAEL014624"/>
<gene>
    <name evidence="2" type="ORF">AaeL_AAEL012533</name>
</gene>
<proteinExistence type="predicted"/>
<dbReference type="AlphaFoldDB" id="Q16LU0"/>
<dbReference type="HOGENOM" id="CLU_035680_1_0_1"/>
<dbReference type="Proteomes" id="UP000682892">
    <property type="component" value="Unassembled WGS sequence"/>
</dbReference>
<feature type="signal peptide" evidence="1">
    <location>
        <begin position="1"/>
        <end position="26"/>
    </location>
</feature>
<dbReference type="STRING" id="7159.Q16LU0"/>
<feature type="chain" id="PRO_5004184709" evidence="1">
    <location>
        <begin position="27"/>
        <end position="160"/>
    </location>
</feature>
<dbReference type="Pfam" id="PF16086">
    <property type="entry name" value="DUF4816"/>
    <property type="match status" value="1"/>
</dbReference>
<evidence type="ECO:0000313" key="2">
    <source>
        <dbReference type="EMBL" id="EAT35287.1"/>
    </source>
</evidence>
<dbReference type="PANTHER" id="PTHR21698:SF6">
    <property type="match status" value="1"/>
</dbReference>
<reference evidence="2" key="2">
    <citation type="journal article" date="2007" name="Science">
        <title>Genome sequence of Aedes aegypti, a major arbovirus vector.</title>
        <authorList>
            <person name="Nene V."/>
            <person name="Wortman J.R."/>
            <person name="Lawson D."/>
            <person name="Haas B."/>
            <person name="Kodira C."/>
            <person name="Tu Z.J."/>
            <person name="Loftus B."/>
            <person name="Xi Z."/>
            <person name="Megy K."/>
            <person name="Grabherr M."/>
            <person name="Ren Q."/>
            <person name="Zdobnov E.M."/>
            <person name="Lobo N.F."/>
            <person name="Campbell K.S."/>
            <person name="Brown S.E."/>
            <person name="Bonaldo M.F."/>
            <person name="Zhu J."/>
            <person name="Sinkins S.P."/>
            <person name="Hogenkamp D.G."/>
            <person name="Amedeo P."/>
            <person name="Arensburger P."/>
            <person name="Atkinson P.W."/>
            <person name="Bidwell S."/>
            <person name="Biedler J."/>
            <person name="Birney E."/>
            <person name="Bruggner R.V."/>
            <person name="Costas J."/>
            <person name="Coy M.R."/>
            <person name="Crabtree J."/>
            <person name="Crawford M."/>
            <person name="Debruyn B."/>
            <person name="Decaprio D."/>
            <person name="Eiglmeier K."/>
            <person name="Eisenstadt E."/>
            <person name="El-Dorry H."/>
            <person name="Gelbart W.M."/>
            <person name="Gomes S.L."/>
            <person name="Hammond M."/>
            <person name="Hannick L.I."/>
            <person name="Hogan J.R."/>
            <person name="Holmes M.H."/>
            <person name="Jaffe D."/>
            <person name="Johnston J.S."/>
            <person name="Kennedy R.C."/>
            <person name="Koo H."/>
            <person name="Kravitz S."/>
            <person name="Kriventseva E.V."/>
            <person name="Kulp D."/>
            <person name="Labutti K."/>
            <person name="Lee E."/>
            <person name="Li S."/>
            <person name="Lovin D.D."/>
            <person name="Mao C."/>
            <person name="Mauceli E."/>
            <person name="Menck C.F."/>
            <person name="Miller J.R."/>
            <person name="Montgomery P."/>
            <person name="Mori A."/>
            <person name="Nascimento A.L."/>
            <person name="Naveira H.F."/>
            <person name="Nusbaum C."/>
            <person name="O'leary S."/>
            <person name="Orvis J."/>
            <person name="Pertea M."/>
            <person name="Quesneville H."/>
            <person name="Reidenbach K.R."/>
            <person name="Rogers Y.H."/>
            <person name="Roth C.W."/>
            <person name="Schneider J.R."/>
            <person name="Schatz M."/>
            <person name="Shumway M."/>
            <person name="Stanke M."/>
            <person name="Stinson E.O."/>
            <person name="Tubio J.M."/>
            <person name="Vanzee J.P."/>
            <person name="Verjovski-Almeida S."/>
            <person name="Werner D."/>
            <person name="White O."/>
            <person name="Wyder S."/>
            <person name="Zeng Q."/>
            <person name="Zhao Q."/>
            <person name="Zhao Y."/>
            <person name="Hill C.A."/>
            <person name="Raikhel A.S."/>
            <person name="Soares M.B."/>
            <person name="Knudson D.L."/>
            <person name="Lee N.H."/>
            <person name="Galagan J."/>
            <person name="Salzberg S.L."/>
            <person name="Paulsen I.T."/>
            <person name="Dimopoulos G."/>
            <person name="Collins F.H."/>
            <person name="Birren B."/>
            <person name="Fraser-Liggett C.M."/>
            <person name="Severson D.W."/>
        </authorList>
    </citation>
    <scope>NUCLEOTIDE SEQUENCE [LARGE SCALE GENOMIC DNA]</scope>
    <source>
        <strain evidence="2">Liverpool</strain>
    </source>
</reference>
<dbReference type="PhylomeDB" id="Q16LU0"/>
<reference evidence="2" key="3">
    <citation type="submission" date="2012-09" db="EMBL/GenBank/DDBJ databases">
        <authorList>
            <consortium name="VectorBase"/>
        </authorList>
    </citation>
    <scope>NUCLEOTIDE SEQUENCE</scope>
    <source>
        <strain evidence="2">Liverpool</strain>
    </source>
</reference>
<dbReference type="EMBL" id="CH477891">
    <property type="protein sequence ID" value="EAT35287.1"/>
    <property type="molecule type" value="Genomic_DNA"/>
</dbReference>
<keyword evidence="1" id="KW-0732">Signal</keyword>
<organism evidence="2 3">
    <name type="scientific">Aedes aegypti</name>
    <name type="common">Yellowfever mosquito</name>
    <name type="synonym">Culex aegypti</name>
    <dbReference type="NCBI Taxonomy" id="7159"/>
    <lineage>
        <taxon>Eukaryota</taxon>
        <taxon>Metazoa</taxon>
        <taxon>Ecdysozoa</taxon>
        <taxon>Arthropoda</taxon>
        <taxon>Hexapoda</taxon>
        <taxon>Insecta</taxon>
        <taxon>Pterygota</taxon>
        <taxon>Neoptera</taxon>
        <taxon>Endopterygota</taxon>
        <taxon>Diptera</taxon>
        <taxon>Nematocera</taxon>
        <taxon>Culicoidea</taxon>
        <taxon>Culicidae</taxon>
        <taxon>Culicinae</taxon>
        <taxon>Aedini</taxon>
        <taxon>Aedes</taxon>
        <taxon>Stegomyia</taxon>
    </lineage>
</organism>
<evidence type="ECO:0000313" key="3">
    <source>
        <dbReference type="Proteomes" id="UP000682892"/>
    </source>
</evidence>
<protein>
    <submittedName>
        <fullName evidence="2">AAEL012533-PA</fullName>
    </submittedName>
</protein>
<reference evidence="2" key="1">
    <citation type="submission" date="2005-10" db="EMBL/GenBank/DDBJ databases">
        <authorList>
            <person name="Loftus B.J."/>
            <person name="Nene V.M."/>
            <person name="Hannick L.I."/>
            <person name="Bidwell S."/>
            <person name="Haas B."/>
            <person name="Amedeo P."/>
            <person name="Orvis J."/>
            <person name="Wortman J.R."/>
            <person name="White O.R."/>
            <person name="Salzberg S."/>
            <person name="Shumway M."/>
            <person name="Koo H."/>
            <person name="Zhao Y."/>
            <person name="Holmes M."/>
            <person name="Miller J."/>
            <person name="Schatz M."/>
            <person name="Pop M."/>
            <person name="Pai G."/>
            <person name="Utterback T."/>
            <person name="Rogers Y.-H."/>
            <person name="Kravitz S."/>
            <person name="Fraser C.M."/>
        </authorList>
    </citation>
    <scope>NUCLEOTIDE SEQUENCE</scope>
    <source>
        <strain evidence="2">Liverpool</strain>
    </source>
</reference>
<dbReference type="PANTHER" id="PTHR21698">
    <property type="entry name" value="PROTEIN (PUTATIVE)-RELATED"/>
    <property type="match status" value="1"/>
</dbReference>
<evidence type="ECO:0000256" key="1">
    <source>
        <dbReference type="SAM" id="SignalP"/>
    </source>
</evidence>
<name>Q16LU0_AEDAE</name>
<accession>Q16LU0</accession>
<dbReference type="InterPro" id="IPR032134">
    <property type="entry name" value="DUF4816"/>
</dbReference>
<sequence>MMMMFSLAELFVTLGILLQIVTLASAKAIIDQKAEETHNSNVQEQTGGAQKRIGYDYPAPALPISFDEHHHHEEPLVDNLQVQPLVDPHLHHVEPVIEEHHHEEHHPDPGFWKKKLIWKEGWKKIWKPGKKQIWKPDWKKIWKPIWVPTQIPVWKDIQVG</sequence>